<dbReference type="AlphaFoldDB" id="A0A430KN31"/>
<evidence type="ECO:0000256" key="4">
    <source>
        <dbReference type="ARBA" id="ARBA00023004"/>
    </source>
</evidence>
<keyword evidence="6" id="KW-0249">Electron transport</keyword>
<keyword evidence="5 6" id="KW-0411">Iron-sulfur</keyword>
<sequence>MQTNLADFIKDTPEGQEADAILRKCVHCGFCLATCPTYNVLNNELDSPRGRIYLIKQMLEGQPVTSHTRDHLDRCLQCRACETTCPSNVEYHRLLDIAIPLVEQQAPRNVKQRLLRTAIVNVLPYRSRFQSLLRLGQTLKPLLPSHLKVKIPAYEKKSPWPSDSHPRKMLVLEGCVQPALAPDINAASARILSLLGISLIAAPKAGCCGAVSYHLNQQEDGLDFMRRNIDAWWPYIEAGCEAIVITASGCGATIKEYGELLKCDATYADKAFRVSSLAKDIVEILSHEELHKLSLNPDAAIAFQCPCSLQHAQGLSGEVEKILTRLGFKTTFVADNHLCCGSAGTYSIFQPELATELKNKKLSSLMRGAPDVIGTANIGCMTHLASAEVPVKHWIQIVDQSIRDAK</sequence>
<dbReference type="OrthoDB" id="9765258at2"/>
<accession>A0A430KN31</accession>
<dbReference type="InterPro" id="IPR012257">
    <property type="entry name" value="Glc_ox_4Fe-4S"/>
</dbReference>
<organism evidence="8 9">
    <name type="scientific">Amphritea opalescens</name>
    <dbReference type="NCBI Taxonomy" id="2490544"/>
    <lineage>
        <taxon>Bacteria</taxon>
        <taxon>Pseudomonadati</taxon>
        <taxon>Pseudomonadota</taxon>
        <taxon>Gammaproteobacteria</taxon>
        <taxon>Oceanospirillales</taxon>
        <taxon>Oceanospirillaceae</taxon>
        <taxon>Amphritea</taxon>
    </lineage>
</organism>
<dbReference type="PROSITE" id="PS00198">
    <property type="entry name" value="4FE4S_FER_1"/>
    <property type="match status" value="2"/>
</dbReference>
<dbReference type="NCBIfam" id="NF008434">
    <property type="entry name" value="PRK11274.1"/>
    <property type="match status" value="1"/>
</dbReference>
<keyword evidence="6" id="KW-0813">Transport</keyword>
<dbReference type="EMBL" id="RQXW01000015">
    <property type="protein sequence ID" value="RTE64901.1"/>
    <property type="molecule type" value="Genomic_DNA"/>
</dbReference>
<keyword evidence="4 6" id="KW-0408">Iron</keyword>
<dbReference type="PIRSF" id="PIRSF000139">
    <property type="entry name" value="Glc_ox_4Fe-4S"/>
    <property type="match status" value="1"/>
</dbReference>
<proteinExistence type="predicted"/>
<dbReference type="SUPFAM" id="SSF54862">
    <property type="entry name" value="4Fe-4S ferredoxins"/>
    <property type="match status" value="1"/>
</dbReference>
<comment type="cofactor">
    <cofactor evidence="6">
        <name>[4Fe-4S] cluster</name>
        <dbReference type="ChEBI" id="CHEBI:49883"/>
    </cofactor>
    <text evidence="6">Binds 2 [4Fe-4S] clusters.</text>
</comment>
<name>A0A430KN31_9GAMM</name>
<feature type="domain" description="4Fe-4S ferredoxin-type" evidence="7">
    <location>
        <begin position="65"/>
        <end position="89"/>
    </location>
</feature>
<keyword evidence="2 6" id="KW-0479">Metal-binding</keyword>
<dbReference type="PANTHER" id="PTHR32479:SF17">
    <property type="entry name" value="GLYCOLATE OXIDASE IRON-SULFUR SUBUNIT"/>
    <property type="match status" value="1"/>
</dbReference>
<evidence type="ECO:0000259" key="7">
    <source>
        <dbReference type="PROSITE" id="PS51379"/>
    </source>
</evidence>
<dbReference type="GO" id="GO:0019154">
    <property type="term" value="F:glycolate dehydrogenase activity"/>
    <property type="evidence" value="ECO:0007669"/>
    <property type="project" value="UniProtKB-EC"/>
</dbReference>
<dbReference type="Gene3D" id="1.10.1060.10">
    <property type="entry name" value="Alpha-helical ferredoxin"/>
    <property type="match status" value="1"/>
</dbReference>
<dbReference type="Pfam" id="PF02754">
    <property type="entry name" value="CCG"/>
    <property type="match status" value="2"/>
</dbReference>
<evidence type="ECO:0000313" key="8">
    <source>
        <dbReference type="EMBL" id="RTE64901.1"/>
    </source>
</evidence>
<keyword evidence="9" id="KW-1185">Reference proteome</keyword>
<dbReference type="InterPro" id="IPR004017">
    <property type="entry name" value="Cys_rich_dom"/>
</dbReference>
<dbReference type="InterPro" id="IPR017900">
    <property type="entry name" value="4Fe4S_Fe_S_CS"/>
</dbReference>
<dbReference type="Pfam" id="PF13183">
    <property type="entry name" value="Fer4_8"/>
    <property type="match status" value="1"/>
</dbReference>
<evidence type="ECO:0000256" key="1">
    <source>
        <dbReference type="ARBA" id="ARBA00022485"/>
    </source>
</evidence>
<evidence type="ECO:0000256" key="3">
    <source>
        <dbReference type="ARBA" id="ARBA00022737"/>
    </source>
</evidence>
<evidence type="ECO:0000256" key="5">
    <source>
        <dbReference type="ARBA" id="ARBA00023014"/>
    </source>
</evidence>
<protein>
    <recommendedName>
        <fullName evidence="6">Glycolate oxidase iron-sulfur subunit</fullName>
        <ecNumber evidence="6">1.1.99.14</ecNumber>
    </recommendedName>
</protein>
<comment type="catalytic activity">
    <reaction evidence="6">
        <text>glycolate + A = glyoxylate + AH2</text>
        <dbReference type="Rhea" id="RHEA:21264"/>
        <dbReference type="ChEBI" id="CHEBI:13193"/>
        <dbReference type="ChEBI" id="CHEBI:17499"/>
        <dbReference type="ChEBI" id="CHEBI:29805"/>
        <dbReference type="ChEBI" id="CHEBI:36655"/>
        <dbReference type="EC" id="1.1.99.14"/>
    </reaction>
</comment>
<dbReference type="Proteomes" id="UP000283087">
    <property type="component" value="Unassembled WGS sequence"/>
</dbReference>
<feature type="domain" description="4Fe-4S ferredoxin-type" evidence="7">
    <location>
        <begin position="14"/>
        <end position="46"/>
    </location>
</feature>
<keyword evidence="3" id="KW-0677">Repeat</keyword>
<dbReference type="RefSeq" id="WP_126159401.1">
    <property type="nucleotide sequence ID" value="NZ_RQXW01000015.1"/>
</dbReference>
<dbReference type="PROSITE" id="PS51379">
    <property type="entry name" value="4FE4S_FER_2"/>
    <property type="match status" value="2"/>
</dbReference>
<dbReference type="EC" id="1.1.99.14" evidence="6"/>
<dbReference type="InterPro" id="IPR009051">
    <property type="entry name" value="Helical_ferredxn"/>
</dbReference>
<comment type="caution">
    <text evidence="8">The sequence shown here is derived from an EMBL/GenBank/DDBJ whole genome shotgun (WGS) entry which is preliminary data.</text>
</comment>
<comment type="function">
    <text evidence="6">Component of a complex that catalyzes the oxidation of glycolate to glyoxylate.</text>
</comment>
<reference evidence="8 9" key="1">
    <citation type="submission" date="2018-11" db="EMBL/GenBank/DDBJ databases">
        <title>The draft genome sequence of Amphritea opalescens ANRC-JH13T.</title>
        <authorList>
            <person name="Fang Z."/>
            <person name="Zhang Y."/>
            <person name="Han X."/>
        </authorList>
    </citation>
    <scope>NUCLEOTIDE SEQUENCE [LARGE SCALE GENOMIC DNA]</scope>
    <source>
        <strain evidence="8 9">ANRC-JH13</strain>
    </source>
</reference>
<dbReference type="GO" id="GO:0046872">
    <property type="term" value="F:metal ion binding"/>
    <property type="evidence" value="ECO:0007669"/>
    <property type="project" value="UniProtKB-UniRule"/>
</dbReference>
<evidence type="ECO:0000256" key="6">
    <source>
        <dbReference type="PIRNR" id="PIRNR000139"/>
    </source>
</evidence>
<dbReference type="PANTHER" id="PTHR32479">
    <property type="entry name" value="GLYCOLATE OXIDASE IRON-SULFUR SUBUNIT"/>
    <property type="match status" value="1"/>
</dbReference>
<gene>
    <name evidence="8" type="ORF">EH243_14565</name>
</gene>
<evidence type="ECO:0000313" key="9">
    <source>
        <dbReference type="Proteomes" id="UP000283087"/>
    </source>
</evidence>
<evidence type="ECO:0000256" key="2">
    <source>
        <dbReference type="ARBA" id="ARBA00022723"/>
    </source>
</evidence>
<dbReference type="GO" id="GO:0051539">
    <property type="term" value="F:4 iron, 4 sulfur cluster binding"/>
    <property type="evidence" value="ECO:0007669"/>
    <property type="project" value="UniProtKB-UniRule"/>
</dbReference>
<comment type="catalytic activity">
    <reaction evidence="6">
        <text>(R)-lactate + A = pyruvate + AH2</text>
        <dbReference type="Rhea" id="RHEA:15089"/>
        <dbReference type="ChEBI" id="CHEBI:13193"/>
        <dbReference type="ChEBI" id="CHEBI:15361"/>
        <dbReference type="ChEBI" id="CHEBI:16004"/>
        <dbReference type="ChEBI" id="CHEBI:17499"/>
    </reaction>
</comment>
<dbReference type="InterPro" id="IPR017896">
    <property type="entry name" value="4Fe4S_Fe-S-bd"/>
</dbReference>
<keyword evidence="1 6" id="KW-0004">4Fe-4S</keyword>